<reference evidence="6 7" key="1">
    <citation type="journal article" date="2021" name="ISME Commun">
        <title>Automated analysis of genomic sequences facilitates high-throughput and comprehensive description of bacteria.</title>
        <authorList>
            <person name="Hitch T.C.A."/>
        </authorList>
    </citation>
    <scope>NUCLEOTIDE SEQUENCE [LARGE SCALE GENOMIC DNA]</scope>
    <source>
        <strain evidence="6 7">H4_15</strain>
    </source>
</reference>
<keyword evidence="4" id="KW-1133">Transmembrane helix</keyword>
<keyword evidence="4" id="KW-0472">Membrane</keyword>
<sequence length="317" mass="35349">MSFYKNKALKITCIVSLIMICFVYHHYLNTDTKQIKFGTTYMTMNNTFYKAVNNEIENVVNNHGDVLYTRDPALDPKKQNEQIKDLVSLGIDVLIINPVESSSINKTLKEVKKAGIKIIVVDAPISDDQIADCTVVSDNYDAGVQCAKDMMQRFDHARIALLEHSKALSAVDRINGFKDTVALNENYQIVGSEDCLGQTELALPALNKIIQQEIDFDVVFCLNDPTALGALASIKENDLGHDVFIYGVDGSPNIKKLVAETKAIVGTSSQSPTSLGKETIKVAYKMLHHKKYKRSIIVPTKLITKENIEEYDITGWQ</sequence>
<evidence type="ECO:0000313" key="7">
    <source>
        <dbReference type="Proteomes" id="UP001208364"/>
    </source>
</evidence>
<proteinExistence type="inferred from homology"/>
<feature type="transmembrane region" description="Helical" evidence="4">
    <location>
        <begin position="7"/>
        <end position="27"/>
    </location>
</feature>
<organism evidence="6 7">
    <name type="scientific">[Clostridium] ammoniilyticum</name>
    <dbReference type="NCBI Taxonomy" id="2981784"/>
    <lineage>
        <taxon>Bacteria</taxon>
        <taxon>Bacillati</taxon>
        <taxon>Bacillota</taxon>
        <taxon>Erysipelotrichia</taxon>
        <taxon>Erysipelotrichales</taxon>
        <taxon>Coprobacillaceae</taxon>
        <taxon>Faecalibacillus</taxon>
    </lineage>
</organism>
<evidence type="ECO:0000256" key="4">
    <source>
        <dbReference type="SAM" id="Phobius"/>
    </source>
</evidence>
<evidence type="ECO:0000256" key="3">
    <source>
        <dbReference type="ARBA" id="ARBA00022729"/>
    </source>
</evidence>
<evidence type="ECO:0000313" key="6">
    <source>
        <dbReference type="EMBL" id="MCU6738692.1"/>
    </source>
</evidence>
<dbReference type="RefSeq" id="WP_147580337.1">
    <property type="nucleotide sequence ID" value="NZ_JAOQJR010000007.1"/>
</dbReference>
<keyword evidence="3" id="KW-0732">Signal</keyword>
<dbReference type="InterPro" id="IPR025997">
    <property type="entry name" value="SBP_2_dom"/>
</dbReference>
<evidence type="ECO:0000256" key="2">
    <source>
        <dbReference type="ARBA" id="ARBA00007639"/>
    </source>
</evidence>
<evidence type="ECO:0000259" key="5">
    <source>
        <dbReference type="Pfam" id="PF13407"/>
    </source>
</evidence>
<dbReference type="PANTHER" id="PTHR46847:SF1">
    <property type="entry name" value="D-ALLOSE-BINDING PERIPLASMIC PROTEIN-RELATED"/>
    <property type="match status" value="1"/>
</dbReference>
<dbReference type="InterPro" id="IPR028082">
    <property type="entry name" value="Peripla_BP_I"/>
</dbReference>
<keyword evidence="4" id="KW-0812">Transmembrane</keyword>
<comment type="subcellular location">
    <subcellularLocation>
        <location evidence="1">Cell envelope</location>
    </subcellularLocation>
</comment>
<dbReference type="PANTHER" id="PTHR46847">
    <property type="entry name" value="D-ALLOSE-BINDING PERIPLASMIC PROTEIN-RELATED"/>
    <property type="match status" value="1"/>
</dbReference>
<comment type="caution">
    <text evidence="6">The sequence shown here is derived from an EMBL/GenBank/DDBJ whole genome shotgun (WGS) entry which is preliminary data.</text>
</comment>
<comment type="similarity">
    <text evidence="2">Belongs to the bacterial solute-binding protein 2 family.</text>
</comment>
<accession>A0ABT2SV58</accession>
<feature type="domain" description="Periplasmic binding protein" evidence="5">
    <location>
        <begin position="39"/>
        <end position="291"/>
    </location>
</feature>
<dbReference type="CDD" id="cd19971">
    <property type="entry name" value="PBP1_ABC_sugar_binding-like"/>
    <property type="match status" value="1"/>
</dbReference>
<dbReference type="Gene3D" id="3.40.50.2300">
    <property type="match status" value="2"/>
</dbReference>
<dbReference type="SUPFAM" id="SSF53822">
    <property type="entry name" value="Periplasmic binding protein-like I"/>
    <property type="match status" value="1"/>
</dbReference>
<dbReference type="EMBL" id="JAOQJR010000007">
    <property type="protein sequence ID" value="MCU6738692.1"/>
    <property type="molecule type" value="Genomic_DNA"/>
</dbReference>
<evidence type="ECO:0000256" key="1">
    <source>
        <dbReference type="ARBA" id="ARBA00004196"/>
    </source>
</evidence>
<dbReference type="Proteomes" id="UP001208364">
    <property type="component" value="Unassembled WGS sequence"/>
</dbReference>
<keyword evidence="7" id="KW-1185">Reference proteome</keyword>
<gene>
    <name evidence="6" type="ORF">OCV55_08345</name>
</gene>
<name>A0ABT2SV58_9FIRM</name>
<dbReference type="Pfam" id="PF13407">
    <property type="entry name" value="Peripla_BP_4"/>
    <property type="match status" value="1"/>
</dbReference>
<protein>
    <submittedName>
        <fullName evidence="6">Sugar ABC transporter substrate-binding protein</fullName>
    </submittedName>
</protein>